<dbReference type="Gene3D" id="1.10.8.80">
    <property type="entry name" value="Magnesium chelatase subunit I, C-Terminal domain"/>
    <property type="match status" value="1"/>
</dbReference>
<reference evidence="3 4" key="1">
    <citation type="submission" date="2017-06" db="EMBL/GenBank/DDBJ databases">
        <authorList>
            <person name="Kim H.J."/>
            <person name="Triplett B.A."/>
        </authorList>
    </citation>
    <scope>NUCLEOTIDE SEQUENCE [LARGE SCALE GENOMIC DNA]</scope>
    <source>
        <strain evidence="3 4">DSM 29150</strain>
    </source>
</reference>
<name>A0A238WZ86_9FLAO</name>
<dbReference type="InterPro" id="IPR011704">
    <property type="entry name" value="ATPase_dyneun-rel_AAA"/>
</dbReference>
<dbReference type="InterPro" id="IPR041628">
    <property type="entry name" value="ChlI/MoxR_AAA_lid"/>
</dbReference>
<dbReference type="SMART" id="SM00382">
    <property type="entry name" value="AAA"/>
    <property type="match status" value="1"/>
</dbReference>
<gene>
    <name evidence="3" type="ORF">SAMN06265371_104187</name>
</gene>
<feature type="region of interest" description="Disordered" evidence="1">
    <location>
        <begin position="284"/>
        <end position="362"/>
    </location>
</feature>
<dbReference type="RefSeq" id="WP_089381300.1">
    <property type="nucleotide sequence ID" value="NZ_FZNT01000004.1"/>
</dbReference>
<dbReference type="PROSITE" id="PS50234">
    <property type="entry name" value="VWFA"/>
    <property type="match status" value="1"/>
</dbReference>
<evidence type="ECO:0000259" key="2">
    <source>
        <dbReference type="PROSITE" id="PS50234"/>
    </source>
</evidence>
<organism evidence="3 4">
    <name type="scientific">Lutibacter agarilyticus</name>
    <dbReference type="NCBI Taxonomy" id="1109740"/>
    <lineage>
        <taxon>Bacteria</taxon>
        <taxon>Pseudomonadati</taxon>
        <taxon>Bacteroidota</taxon>
        <taxon>Flavobacteriia</taxon>
        <taxon>Flavobacteriales</taxon>
        <taxon>Flavobacteriaceae</taxon>
        <taxon>Lutibacter</taxon>
    </lineage>
</organism>
<dbReference type="InterPro" id="IPR027417">
    <property type="entry name" value="P-loop_NTPase"/>
</dbReference>
<dbReference type="InterPro" id="IPR052989">
    <property type="entry name" value="Mg-chelatase_DI-like"/>
</dbReference>
<dbReference type="PANTHER" id="PTHR35023:SF1">
    <property type="entry name" value="MG-PROTOPORPHYRIN IX CHELATASE"/>
    <property type="match status" value="1"/>
</dbReference>
<dbReference type="AlphaFoldDB" id="A0A238WZ86"/>
<accession>A0A238WZ86</accession>
<dbReference type="CDD" id="cd00009">
    <property type="entry name" value="AAA"/>
    <property type="match status" value="1"/>
</dbReference>
<feature type="compositionally biased region" description="Polar residues" evidence="1">
    <location>
        <begin position="346"/>
        <end position="362"/>
    </location>
</feature>
<dbReference type="InterPro" id="IPR002035">
    <property type="entry name" value="VWF_A"/>
</dbReference>
<dbReference type="Pfam" id="PF17863">
    <property type="entry name" value="AAA_lid_2"/>
    <property type="match status" value="1"/>
</dbReference>
<sequence length="562" mass="63054">MKTLNNIFPFSAIVGQDDFKLALLLNVIDPLLGGVLAIGDKGTGKTTLIRSLAHLIEAEDSFPFVNLPIGVSEDRVLGHVNLEKLINEKREQVQLGLLAKAHKGCLYIDEINLLNDYLMDVLLDASATGSYHLEREGISKTIESRFCLIGSMNPEEGDLRPQLKDRFGLSVVIKTAISLEERTQIISNRLQFDDHPQDFVTTYAEKQEKIVEQIKNAQKNLKSIKIDESLYEIAANLALINEVEGHRADILLLKTSRAYAAYLSDTIVEEFHLQKIAPFVLNHRSNNGDFSKEQSNSKEEQQQEQQHQEQQEENSSNSSQQEHTFQSIIPANERKHLNGVKAGSKNGANTKSYHQQNQLTESPSELKNIDNRKTVSQYLATDKFEIKNKFQQSKTQPHLIFLLDSSGSMLKEKVVAYAKGLVEKFAKSESGLKPIYSLISLYNGDADLIQDSSKDMDELLEKLKDIKTGGKTNIIPAFKRIKALTNNSKDINYELIIITDGKFNTDAENAFDEAVIACQTYCKSVHQLTVVDAEKGLVKLNLAQKFATKIRANYEPLMLQNG</sequence>
<evidence type="ECO:0000256" key="1">
    <source>
        <dbReference type="SAM" id="MobiDB-lite"/>
    </source>
</evidence>
<dbReference type="GO" id="GO:0016887">
    <property type="term" value="F:ATP hydrolysis activity"/>
    <property type="evidence" value="ECO:0007669"/>
    <property type="project" value="InterPro"/>
</dbReference>
<evidence type="ECO:0000313" key="4">
    <source>
        <dbReference type="Proteomes" id="UP000198384"/>
    </source>
</evidence>
<dbReference type="PANTHER" id="PTHR35023">
    <property type="entry name" value="CHELATASE-RELATED"/>
    <property type="match status" value="1"/>
</dbReference>
<dbReference type="InterPro" id="IPR036465">
    <property type="entry name" value="vWFA_dom_sf"/>
</dbReference>
<proteinExistence type="predicted"/>
<feature type="compositionally biased region" description="Basic and acidic residues" evidence="1">
    <location>
        <begin position="290"/>
        <end position="310"/>
    </location>
</feature>
<dbReference type="Gene3D" id="3.40.50.410">
    <property type="entry name" value="von Willebrand factor, type A domain"/>
    <property type="match status" value="1"/>
</dbReference>
<evidence type="ECO:0000313" key="3">
    <source>
        <dbReference type="EMBL" id="SNR51534.1"/>
    </source>
</evidence>
<dbReference type="SUPFAM" id="SSF53300">
    <property type="entry name" value="vWA-like"/>
    <property type="match status" value="1"/>
</dbReference>
<dbReference type="Proteomes" id="UP000198384">
    <property type="component" value="Unassembled WGS sequence"/>
</dbReference>
<dbReference type="Pfam" id="PF07728">
    <property type="entry name" value="AAA_5"/>
    <property type="match status" value="1"/>
</dbReference>
<dbReference type="EMBL" id="FZNT01000004">
    <property type="protein sequence ID" value="SNR51534.1"/>
    <property type="molecule type" value="Genomic_DNA"/>
</dbReference>
<dbReference type="Gene3D" id="3.40.50.300">
    <property type="entry name" value="P-loop containing nucleotide triphosphate hydrolases"/>
    <property type="match status" value="1"/>
</dbReference>
<dbReference type="OrthoDB" id="9775079at2"/>
<dbReference type="Pfam" id="PF13519">
    <property type="entry name" value="VWA_2"/>
    <property type="match status" value="1"/>
</dbReference>
<dbReference type="InterPro" id="IPR003593">
    <property type="entry name" value="AAA+_ATPase"/>
</dbReference>
<keyword evidence="4" id="KW-1185">Reference proteome</keyword>
<feature type="compositionally biased region" description="Low complexity" evidence="1">
    <location>
        <begin position="313"/>
        <end position="323"/>
    </location>
</feature>
<protein>
    <submittedName>
        <fullName evidence="3">Magnesium chelatase subunit D</fullName>
    </submittedName>
</protein>
<dbReference type="GO" id="GO:0005524">
    <property type="term" value="F:ATP binding"/>
    <property type="evidence" value="ECO:0007669"/>
    <property type="project" value="InterPro"/>
</dbReference>
<dbReference type="SUPFAM" id="SSF52540">
    <property type="entry name" value="P-loop containing nucleoside triphosphate hydrolases"/>
    <property type="match status" value="1"/>
</dbReference>
<feature type="domain" description="VWFA" evidence="2">
    <location>
        <begin position="398"/>
        <end position="530"/>
    </location>
</feature>